<comment type="similarity">
    <text evidence="2">Belongs to the noggin family.</text>
</comment>
<dbReference type="AlphaFoldDB" id="A0AAD9L4C1"/>
<keyword evidence="4" id="KW-0964">Secreted</keyword>
<dbReference type="GO" id="GO:0009953">
    <property type="term" value="P:dorsal/ventral pattern formation"/>
    <property type="evidence" value="ECO:0007669"/>
    <property type="project" value="TreeGrafter"/>
</dbReference>
<evidence type="ECO:0000256" key="6">
    <source>
        <dbReference type="SAM" id="MobiDB-lite"/>
    </source>
</evidence>
<dbReference type="PANTHER" id="PTHR10494:SF6">
    <property type="entry name" value="NOGGIN"/>
    <property type="match status" value="1"/>
</dbReference>
<keyword evidence="3" id="KW-0217">Developmental protein</keyword>
<dbReference type="SUPFAM" id="SSF57501">
    <property type="entry name" value="Cystine-knot cytokines"/>
    <property type="match status" value="1"/>
</dbReference>
<sequence length="285" mass="32716">MAAAALTLLAVFGVLSGAESQATFPIRSIAIQLGQPATIATGEDGSSRGDVSNHVAAVGYTRAEGSDRLQAPFMPTKKDLRKKHLLKRLGADFSRHWMSLEKPYDNAGKTATVVERYSDIHLASDVSKLNFTYVDDDGAVVAMTPHVQQVVEQWLVQRAICRVRFVWRDMGVLFWPRWVRHGECSGETSCSWPPGMHCVTVERHSIRLLRWQCRRRPRRGRKRKRRNRRRRNRKRNHKRGRKHNKLAGGKLLTSNKNRFWSKKNNLMCRWLKVPYHLTSKCSCSC</sequence>
<evidence type="ECO:0000256" key="7">
    <source>
        <dbReference type="SAM" id="SignalP"/>
    </source>
</evidence>
<evidence type="ECO:0000256" key="2">
    <source>
        <dbReference type="ARBA" id="ARBA00007480"/>
    </source>
</evidence>
<evidence type="ECO:0000256" key="1">
    <source>
        <dbReference type="ARBA" id="ARBA00004613"/>
    </source>
</evidence>
<dbReference type="Gene3D" id="1.10.287.520">
    <property type="entry name" value="Helix hairpin bin"/>
    <property type="match status" value="1"/>
</dbReference>
<accession>A0AAD9L4C1</accession>
<keyword evidence="5 7" id="KW-0732">Signal</keyword>
<evidence type="ECO:0000313" key="9">
    <source>
        <dbReference type="Proteomes" id="UP001209878"/>
    </source>
</evidence>
<dbReference type="GO" id="GO:0005615">
    <property type="term" value="C:extracellular space"/>
    <property type="evidence" value="ECO:0007669"/>
    <property type="project" value="TreeGrafter"/>
</dbReference>
<evidence type="ECO:0000313" key="8">
    <source>
        <dbReference type="EMBL" id="KAK2182612.1"/>
    </source>
</evidence>
<dbReference type="Gene3D" id="2.10.90.10">
    <property type="entry name" value="Cystine-knot cytokines"/>
    <property type="match status" value="1"/>
</dbReference>
<dbReference type="EMBL" id="JAODUO010000345">
    <property type="protein sequence ID" value="KAK2182612.1"/>
    <property type="molecule type" value="Genomic_DNA"/>
</dbReference>
<dbReference type="InterPro" id="IPR029034">
    <property type="entry name" value="Cystine-knot_cytokine"/>
</dbReference>
<comment type="caution">
    <text evidence="8">The sequence shown here is derived from an EMBL/GenBank/DDBJ whole genome shotgun (WGS) entry which is preliminary data.</text>
</comment>
<evidence type="ECO:0000256" key="4">
    <source>
        <dbReference type="ARBA" id="ARBA00022525"/>
    </source>
</evidence>
<reference evidence="8" key="1">
    <citation type="journal article" date="2023" name="Mol. Biol. Evol.">
        <title>Third-Generation Sequencing Reveals the Adaptive Role of the Epigenome in Three Deep-Sea Polychaetes.</title>
        <authorList>
            <person name="Perez M."/>
            <person name="Aroh O."/>
            <person name="Sun Y."/>
            <person name="Lan Y."/>
            <person name="Juniper S.K."/>
            <person name="Young C.R."/>
            <person name="Angers B."/>
            <person name="Qian P.Y."/>
        </authorList>
    </citation>
    <scope>NUCLEOTIDE SEQUENCE</scope>
    <source>
        <strain evidence="8">R07B-5</strain>
    </source>
</reference>
<evidence type="ECO:0000256" key="5">
    <source>
        <dbReference type="ARBA" id="ARBA00022729"/>
    </source>
</evidence>
<proteinExistence type="inferred from homology"/>
<organism evidence="8 9">
    <name type="scientific">Ridgeia piscesae</name>
    <name type="common">Tubeworm</name>
    <dbReference type="NCBI Taxonomy" id="27915"/>
    <lineage>
        <taxon>Eukaryota</taxon>
        <taxon>Metazoa</taxon>
        <taxon>Spiralia</taxon>
        <taxon>Lophotrochozoa</taxon>
        <taxon>Annelida</taxon>
        <taxon>Polychaeta</taxon>
        <taxon>Sedentaria</taxon>
        <taxon>Canalipalpata</taxon>
        <taxon>Sabellida</taxon>
        <taxon>Siboglinidae</taxon>
        <taxon>Ridgeia</taxon>
    </lineage>
</organism>
<comment type="subcellular location">
    <subcellularLocation>
        <location evidence="1">Secreted</location>
    </subcellularLocation>
</comment>
<name>A0AAD9L4C1_RIDPI</name>
<feature type="signal peptide" evidence="7">
    <location>
        <begin position="1"/>
        <end position="20"/>
    </location>
</feature>
<dbReference type="PANTHER" id="PTHR10494">
    <property type="entry name" value="BONE MORPHOGENETIC PROTEIN INHIBITOR, NOGGIN"/>
    <property type="match status" value="1"/>
</dbReference>
<dbReference type="Proteomes" id="UP001209878">
    <property type="component" value="Unassembled WGS sequence"/>
</dbReference>
<feature type="chain" id="PRO_5041989850" evidence="7">
    <location>
        <begin position="21"/>
        <end position="285"/>
    </location>
</feature>
<feature type="compositionally biased region" description="Basic residues" evidence="6">
    <location>
        <begin position="217"/>
        <end position="245"/>
    </location>
</feature>
<dbReference type="GO" id="GO:0030514">
    <property type="term" value="P:negative regulation of BMP signaling pathway"/>
    <property type="evidence" value="ECO:0007669"/>
    <property type="project" value="InterPro"/>
</dbReference>
<dbReference type="Pfam" id="PF05806">
    <property type="entry name" value="Noggin"/>
    <property type="match status" value="1"/>
</dbReference>
<evidence type="ECO:0000256" key="3">
    <source>
        <dbReference type="ARBA" id="ARBA00022473"/>
    </source>
</evidence>
<keyword evidence="9" id="KW-1185">Reference proteome</keyword>
<dbReference type="GO" id="GO:0045596">
    <property type="term" value="P:negative regulation of cell differentiation"/>
    <property type="evidence" value="ECO:0007669"/>
    <property type="project" value="InterPro"/>
</dbReference>
<dbReference type="InterPro" id="IPR008717">
    <property type="entry name" value="Noggin"/>
</dbReference>
<protein>
    <submittedName>
        <fullName evidence="8">Uncharacterized protein</fullName>
    </submittedName>
</protein>
<feature type="region of interest" description="Disordered" evidence="6">
    <location>
        <begin position="217"/>
        <end position="248"/>
    </location>
</feature>
<gene>
    <name evidence="8" type="ORF">NP493_345g00005</name>
</gene>